<evidence type="ECO:0000313" key="4">
    <source>
        <dbReference type="Proteomes" id="UP001596495"/>
    </source>
</evidence>
<evidence type="ECO:0000259" key="2">
    <source>
        <dbReference type="Pfam" id="PF10881"/>
    </source>
</evidence>
<feature type="domain" description="DUF2726" evidence="2">
    <location>
        <begin position="50"/>
        <end position="162"/>
    </location>
</feature>
<evidence type="ECO:0000256" key="1">
    <source>
        <dbReference type="SAM" id="MobiDB-lite"/>
    </source>
</evidence>
<comment type="caution">
    <text evidence="3">The sequence shown here is derived from an EMBL/GenBank/DDBJ whole genome shotgun (WGS) entry which is preliminary data.</text>
</comment>
<accession>A0ABW2R4E4</accession>
<protein>
    <submittedName>
        <fullName evidence="3">DUF2726 domain-containing protein</fullName>
    </submittedName>
</protein>
<evidence type="ECO:0000313" key="3">
    <source>
        <dbReference type="EMBL" id="MFC7433280.1"/>
    </source>
</evidence>
<keyword evidence="4" id="KW-1185">Reference proteome</keyword>
<dbReference type="Proteomes" id="UP001596495">
    <property type="component" value="Unassembled WGS sequence"/>
</dbReference>
<sequence>MSSVDVLDPWLLTALAPPLLALGAWGHHVWAERSARRRRRIPKHWPLTARPLANTEETRVWHWLARTFYDHHVMVKLPVTRFTLPRDPDQGKAWYTLLGSVYCTFTICRSDGRVIGCVDVPGRGGISRTVRQIKHSLLTQCGLPYWIVRADSLPTVAEIRGEFLGETPLAQSMREREMEERAMAAQNNLRTAIDRQRKNRQSDFTPLSTWPPSTVEPRSDFHSNWGGENSFLQPLDSRKGELL</sequence>
<proteinExistence type="predicted"/>
<organism evidence="3 4">
    <name type="scientific">Hydrogenophaga bisanensis</name>
    <dbReference type="NCBI Taxonomy" id="439611"/>
    <lineage>
        <taxon>Bacteria</taxon>
        <taxon>Pseudomonadati</taxon>
        <taxon>Pseudomonadota</taxon>
        <taxon>Betaproteobacteria</taxon>
        <taxon>Burkholderiales</taxon>
        <taxon>Comamonadaceae</taxon>
        <taxon>Hydrogenophaga</taxon>
    </lineage>
</organism>
<dbReference type="InterPro" id="IPR024402">
    <property type="entry name" value="DUF2726"/>
</dbReference>
<feature type="region of interest" description="Disordered" evidence="1">
    <location>
        <begin position="192"/>
        <end position="243"/>
    </location>
</feature>
<dbReference type="EMBL" id="JBHTBX010000001">
    <property type="protein sequence ID" value="MFC7433280.1"/>
    <property type="molecule type" value="Genomic_DNA"/>
</dbReference>
<feature type="compositionally biased region" description="Polar residues" evidence="1">
    <location>
        <begin position="202"/>
        <end position="212"/>
    </location>
</feature>
<dbReference type="Pfam" id="PF10881">
    <property type="entry name" value="DUF2726"/>
    <property type="match status" value="1"/>
</dbReference>
<gene>
    <name evidence="3" type="ORF">ACFQNJ_02005</name>
</gene>
<reference evidence="4" key="1">
    <citation type="journal article" date="2019" name="Int. J. Syst. Evol. Microbiol.">
        <title>The Global Catalogue of Microorganisms (GCM) 10K type strain sequencing project: providing services to taxonomists for standard genome sequencing and annotation.</title>
        <authorList>
            <consortium name="The Broad Institute Genomics Platform"/>
            <consortium name="The Broad Institute Genome Sequencing Center for Infectious Disease"/>
            <person name="Wu L."/>
            <person name="Ma J."/>
        </authorList>
    </citation>
    <scope>NUCLEOTIDE SEQUENCE [LARGE SCALE GENOMIC DNA]</scope>
    <source>
        <strain evidence="4">CCUG 54518</strain>
    </source>
</reference>
<name>A0ABW2R4E4_9BURK</name>
<dbReference type="RefSeq" id="WP_382253417.1">
    <property type="nucleotide sequence ID" value="NZ_JBHTBX010000001.1"/>
</dbReference>